<reference evidence="3 4" key="1">
    <citation type="submission" date="2019-04" db="EMBL/GenBank/DDBJ databases">
        <title>Sphingomonas psychrotolerans sp. nov., isolated from soil in the Tianshan Mountains, Xinjiang, China.</title>
        <authorList>
            <person name="Luo Y."/>
            <person name="Sheng H."/>
        </authorList>
    </citation>
    <scope>NUCLEOTIDE SEQUENCE [LARGE SCALE GENOMIC DNA]</scope>
    <source>
        <strain evidence="3 4">ZFGT-11</strain>
    </source>
</reference>
<dbReference type="RefSeq" id="WP_135963343.1">
    <property type="nucleotide sequence ID" value="NZ_SRXT01000003.1"/>
</dbReference>
<evidence type="ECO:0000313" key="4">
    <source>
        <dbReference type="Proteomes" id="UP000306147"/>
    </source>
</evidence>
<evidence type="ECO:0000313" key="3">
    <source>
        <dbReference type="EMBL" id="TGX54104.1"/>
    </source>
</evidence>
<dbReference type="EMBL" id="SRXT01000003">
    <property type="protein sequence ID" value="TGX54104.1"/>
    <property type="molecule type" value="Genomic_DNA"/>
</dbReference>
<accession>A0A4S1XCE2</accession>
<dbReference type="OrthoDB" id="6152272at2"/>
<dbReference type="InterPro" id="IPR054246">
    <property type="entry name" value="DUF6973"/>
</dbReference>
<protein>
    <recommendedName>
        <fullName evidence="2">DUF6973 domain-containing protein</fullName>
    </recommendedName>
</protein>
<comment type="caution">
    <text evidence="3">The sequence shown here is derived from an EMBL/GenBank/DDBJ whole genome shotgun (WGS) entry which is preliminary data.</text>
</comment>
<gene>
    <name evidence="3" type="ORF">E5A73_08250</name>
</gene>
<evidence type="ECO:0000259" key="2">
    <source>
        <dbReference type="Pfam" id="PF22322"/>
    </source>
</evidence>
<proteinExistence type="predicted"/>
<name>A0A4S1XCE2_9SPHN</name>
<dbReference type="Proteomes" id="UP000306147">
    <property type="component" value="Unassembled WGS sequence"/>
</dbReference>
<feature type="region of interest" description="Disordered" evidence="1">
    <location>
        <begin position="226"/>
        <end position="258"/>
    </location>
</feature>
<organism evidence="3 4">
    <name type="scientific">Sphingomonas gei</name>
    <dbReference type="NCBI Taxonomy" id="1395960"/>
    <lineage>
        <taxon>Bacteria</taxon>
        <taxon>Pseudomonadati</taxon>
        <taxon>Pseudomonadota</taxon>
        <taxon>Alphaproteobacteria</taxon>
        <taxon>Sphingomonadales</taxon>
        <taxon>Sphingomonadaceae</taxon>
        <taxon>Sphingomonas</taxon>
    </lineage>
</organism>
<dbReference type="Pfam" id="PF22322">
    <property type="entry name" value="DUF6973"/>
    <property type="match status" value="1"/>
</dbReference>
<evidence type="ECO:0000256" key="1">
    <source>
        <dbReference type="SAM" id="MobiDB-lite"/>
    </source>
</evidence>
<sequence length="258" mass="27253">MLAIDGGGSVNAAYARGPAPVTGGPDPKQVERNYQVPDDKVIEWSPSLFGAIPLGGLGGTRTITQTEGTLLDNLTRDRGFVGLNTFKNIADEAFSVSEQRVPPATTIPADAQRQIAALPPEEQALAARAYPKNDGHTDAFRHAYWNARLTSEFGENWTKQFTTAHEGLPGNGAVREAMDLYNNEVGRRIAVENPNASPDELADLVQKALDDGELMVVDRGGHLAASDDVARGQHGMADPTPANGVIDTPKGDASAGGS</sequence>
<keyword evidence="4" id="KW-1185">Reference proteome</keyword>
<dbReference type="AlphaFoldDB" id="A0A4S1XCE2"/>
<feature type="domain" description="DUF6973" evidence="2">
    <location>
        <begin position="126"/>
        <end position="212"/>
    </location>
</feature>